<keyword evidence="9" id="KW-1185">Reference proteome</keyword>
<evidence type="ECO:0000259" key="7">
    <source>
        <dbReference type="Pfam" id="PF17917"/>
    </source>
</evidence>
<evidence type="ECO:0000256" key="5">
    <source>
        <dbReference type="ARBA" id="ARBA00022801"/>
    </source>
</evidence>
<dbReference type="OrthoDB" id="425619at2759"/>
<accession>A0A4C1W7W8</accession>
<dbReference type="GO" id="GO:0016787">
    <property type="term" value="F:hydrolase activity"/>
    <property type="evidence" value="ECO:0007669"/>
    <property type="project" value="UniProtKB-KW"/>
</dbReference>
<dbReference type="AlphaFoldDB" id="A0A4C1W7W8"/>
<gene>
    <name evidence="8" type="primary">pol</name>
    <name evidence="8" type="ORF">EVAR_95061_1</name>
</gene>
<dbReference type="EMBL" id="BGZK01000487">
    <property type="protein sequence ID" value="GBP46599.1"/>
    <property type="molecule type" value="Genomic_DNA"/>
</dbReference>
<dbReference type="GO" id="GO:0004519">
    <property type="term" value="F:endonuclease activity"/>
    <property type="evidence" value="ECO:0007669"/>
    <property type="project" value="UniProtKB-KW"/>
</dbReference>
<dbReference type="Pfam" id="PF17917">
    <property type="entry name" value="RT_RNaseH"/>
    <property type="match status" value="1"/>
</dbReference>
<keyword evidence="3" id="KW-0540">Nuclease</keyword>
<dbReference type="Proteomes" id="UP000299102">
    <property type="component" value="Unassembled WGS sequence"/>
</dbReference>
<dbReference type="PANTHER" id="PTHR37984">
    <property type="entry name" value="PROTEIN CBG26694"/>
    <property type="match status" value="1"/>
</dbReference>
<evidence type="ECO:0000256" key="4">
    <source>
        <dbReference type="ARBA" id="ARBA00022759"/>
    </source>
</evidence>
<proteinExistence type="predicted"/>
<protein>
    <submittedName>
        <fullName evidence="8">Retrovirus-related Pol polyprotein from transposon 17.6</fullName>
    </submittedName>
</protein>
<keyword evidence="5" id="KW-0378">Hydrolase</keyword>
<organism evidence="8 9">
    <name type="scientific">Eumeta variegata</name>
    <name type="common">Bagworm moth</name>
    <name type="synonym">Eumeta japonica</name>
    <dbReference type="NCBI Taxonomy" id="151549"/>
    <lineage>
        <taxon>Eukaryota</taxon>
        <taxon>Metazoa</taxon>
        <taxon>Ecdysozoa</taxon>
        <taxon>Arthropoda</taxon>
        <taxon>Hexapoda</taxon>
        <taxon>Insecta</taxon>
        <taxon>Pterygota</taxon>
        <taxon>Neoptera</taxon>
        <taxon>Endopterygota</taxon>
        <taxon>Lepidoptera</taxon>
        <taxon>Glossata</taxon>
        <taxon>Ditrysia</taxon>
        <taxon>Tineoidea</taxon>
        <taxon>Psychidae</taxon>
        <taxon>Oiketicinae</taxon>
        <taxon>Eumeta</taxon>
    </lineage>
</organism>
<dbReference type="SUPFAM" id="SSF56672">
    <property type="entry name" value="DNA/RNA polymerases"/>
    <property type="match status" value="1"/>
</dbReference>
<sequence length="156" mass="18589">MKFEVVTDHKALCWLKENKDLSGRLARWALCLQEYDFKIVYTSRRPNVVADFLFRNPLKESIEVKTGEKEIELAIYRISVDILKEEQKNYEFCRCTVEALGKNRAMYRDFLVRNKILYKKIDWLGRRKEAIVLPRYNLKEVLKEIVDKPRTEGNLA</sequence>
<dbReference type="InterPro" id="IPR041373">
    <property type="entry name" value="RT_RNaseH"/>
</dbReference>
<feature type="domain" description="Reverse transcriptase RNase H-like" evidence="7">
    <location>
        <begin position="2"/>
        <end position="35"/>
    </location>
</feature>
<dbReference type="GO" id="GO:0003964">
    <property type="term" value="F:RNA-directed DNA polymerase activity"/>
    <property type="evidence" value="ECO:0007669"/>
    <property type="project" value="UniProtKB-KW"/>
</dbReference>
<evidence type="ECO:0000256" key="2">
    <source>
        <dbReference type="ARBA" id="ARBA00022695"/>
    </source>
</evidence>
<keyword evidence="2" id="KW-0548">Nucleotidyltransferase</keyword>
<evidence type="ECO:0000256" key="6">
    <source>
        <dbReference type="ARBA" id="ARBA00022918"/>
    </source>
</evidence>
<evidence type="ECO:0000313" key="9">
    <source>
        <dbReference type="Proteomes" id="UP000299102"/>
    </source>
</evidence>
<comment type="caution">
    <text evidence="8">The sequence shown here is derived from an EMBL/GenBank/DDBJ whole genome shotgun (WGS) entry which is preliminary data.</text>
</comment>
<dbReference type="InterPro" id="IPR050951">
    <property type="entry name" value="Retrovirus_Pol_polyprotein"/>
</dbReference>
<dbReference type="InterPro" id="IPR043502">
    <property type="entry name" value="DNA/RNA_pol_sf"/>
</dbReference>
<keyword evidence="6" id="KW-0695">RNA-directed DNA polymerase</keyword>
<evidence type="ECO:0000256" key="3">
    <source>
        <dbReference type="ARBA" id="ARBA00022722"/>
    </source>
</evidence>
<keyword evidence="1" id="KW-0808">Transferase</keyword>
<evidence type="ECO:0000313" key="8">
    <source>
        <dbReference type="EMBL" id="GBP46599.1"/>
    </source>
</evidence>
<keyword evidence="4" id="KW-0255">Endonuclease</keyword>
<evidence type="ECO:0000256" key="1">
    <source>
        <dbReference type="ARBA" id="ARBA00022679"/>
    </source>
</evidence>
<dbReference type="PANTHER" id="PTHR37984:SF5">
    <property type="entry name" value="PROTEIN NYNRIN-LIKE"/>
    <property type="match status" value="1"/>
</dbReference>
<name>A0A4C1W7W8_EUMVA</name>
<reference evidence="8 9" key="1">
    <citation type="journal article" date="2019" name="Commun. Biol.">
        <title>The bagworm genome reveals a unique fibroin gene that provides high tensile strength.</title>
        <authorList>
            <person name="Kono N."/>
            <person name="Nakamura H."/>
            <person name="Ohtoshi R."/>
            <person name="Tomita M."/>
            <person name="Numata K."/>
            <person name="Arakawa K."/>
        </authorList>
    </citation>
    <scope>NUCLEOTIDE SEQUENCE [LARGE SCALE GENOMIC DNA]</scope>
</reference>